<organism evidence="1 2">
    <name type="scientific">Salix dunnii</name>
    <dbReference type="NCBI Taxonomy" id="1413687"/>
    <lineage>
        <taxon>Eukaryota</taxon>
        <taxon>Viridiplantae</taxon>
        <taxon>Streptophyta</taxon>
        <taxon>Embryophyta</taxon>
        <taxon>Tracheophyta</taxon>
        <taxon>Spermatophyta</taxon>
        <taxon>Magnoliopsida</taxon>
        <taxon>eudicotyledons</taxon>
        <taxon>Gunneridae</taxon>
        <taxon>Pentapetalae</taxon>
        <taxon>rosids</taxon>
        <taxon>fabids</taxon>
        <taxon>Malpighiales</taxon>
        <taxon>Salicaceae</taxon>
        <taxon>Saliceae</taxon>
        <taxon>Salix</taxon>
    </lineage>
</organism>
<gene>
    <name evidence="1" type="ORF">SADUNF_Sadunf08G0044600</name>
</gene>
<dbReference type="AlphaFoldDB" id="A0A835MTC1"/>
<accession>A0A835MTC1</accession>
<evidence type="ECO:0000313" key="2">
    <source>
        <dbReference type="Proteomes" id="UP000657918"/>
    </source>
</evidence>
<reference evidence="1 2" key="1">
    <citation type="submission" date="2020-10" db="EMBL/GenBank/DDBJ databases">
        <title>Plant Genome Project.</title>
        <authorList>
            <person name="Zhang R.-G."/>
        </authorList>
    </citation>
    <scope>NUCLEOTIDE SEQUENCE [LARGE SCALE GENOMIC DNA]</scope>
    <source>
        <strain evidence="1">FAFU-HL-1</strain>
        <tissue evidence="1">Leaf</tissue>
    </source>
</reference>
<comment type="caution">
    <text evidence="1">The sequence shown here is derived from an EMBL/GenBank/DDBJ whole genome shotgun (WGS) entry which is preliminary data.</text>
</comment>
<keyword evidence="2" id="KW-1185">Reference proteome</keyword>
<protein>
    <submittedName>
        <fullName evidence="1">Uncharacterized protein</fullName>
    </submittedName>
</protein>
<name>A0A835MTC1_9ROSI</name>
<dbReference type="EMBL" id="JADGMS010000008">
    <property type="protein sequence ID" value="KAF9676835.1"/>
    <property type="molecule type" value="Genomic_DNA"/>
</dbReference>
<dbReference type="Proteomes" id="UP000657918">
    <property type="component" value="Chromosome 8"/>
</dbReference>
<evidence type="ECO:0000313" key="1">
    <source>
        <dbReference type="EMBL" id="KAF9676835.1"/>
    </source>
</evidence>
<proteinExistence type="predicted"/>
<sequence length="60" mass="7032">MDPIFEDSEELMFQLKSLSSFRFVNCKGLNELIYEIKGKVTSKFLTEVKVLDGFYFVNRS</sequence>